<organism evidence="2 3">
    <name type="scientific">Novispirillum itersonii</name>
    <name type="common">Aquaspirillum itersonii</name>
    <dbReference type="NCBI Taxonomy" id="189"/>
    <lineage>
        <taxon>Bacteria</taxon>
        <taxon>Pseudomonadati</taxon>
        <taxon>Pseudomonadota</taxon>
        <taxon>Alphaproteobacteria</taxon>
        <taxon>Rhodospirillales</taxon>
        <taxon>Novispirillaceae</taxon>
        <taxon>Novispirillum</taxon>
    </lineage>
</organism>
<dbReference type="GO" id="GO:0004497">
    <property type="term" value="F:monooxygenase activity"/>
    <property type="evidence" value="ECO:0007669"/>
    <property type="project" value="UniProtKB-KW"/>
</dbReference>
<keyword evidence="2" id="KW-0503">Monooxygenase</keyword>
<feature type="domain" description="ABM" evidence="1">
    <location>
        <begin position="6"/>
        <end position="95"/>
    </location>
</feature>
<dbReference type="Proteomes" id="UP000544872">
    <property type="component" value="Unassembled WGS sequence"/>
</dbReference>
<dbReference type="Pfam" id="PF03992">
    <property type="entry name" value="ABM"/>
    <property type="match status" value="1"/>
</dbReference>
<dbReference type="EMBL" id="JACIIX010000015">
    <property type="protein sequence ID" value="MBB6211983.1"/>
    <property type="molecule type" value="Genomic_DNA"/>
</dbReference>
<comment type="caution">
    <text evidence="2">The sequence shown here is derived from an EMBL/GenBank/DDBJ whole genome shotgun (WGS) entry which is preliminary data.</text>
</comment>
<dbReference type="RefSeq" id="WP_184265228.1">
    <property type="nucleotide sequence ID" value="NZ_JACIIX010000015.1"/>
</dbReference>
<dbReference type="InterPro" id="IPR011008">
    <property type="entry name" value="Dimeric_a/b-barrel"/>
</dbReference>
<keyword evidence="2" id="KW-0560">Oxidoreductase</keyword>
<dbReference type="InterPro" id="IPR050744">
    <property type="entry name" value="AI-2_Isomerase_LsrG"/>
</dbReference>
<protein>
    <submittedName>
        <fullName evidence="2">Quinol monooxygenase YgiN</fullName>
    </submittedName>
</protein>
<evidence type="ECO:0000313" key="3">
    <source>
        <dbReference type="Proteomes" id="UP000544872"/>
    </source>
</evidence>
<gene>
    <name evidence="2" type="ORF">FHS48_003429</name>
</gene>
<reference evidence="2 3" key="1">
    <citation type="submission" date="2020-08" db="EMBL/GenBank/DDBJ databases">
        <title>Genomic Encyclopedia of Type Strains, Phase IV (KMG-IV): sequencing the most valuable type-strain genomes for metagenomic binning, comparative biology and taxonomic classification.</title>
        <authorList>
            <person name="Goeker M."/>
        </authorList>
    </citation>
    <scope>NUCLEOTIDE SEQUENCE [LARGE SCALE GENOMIC DNA]</scope>
    <source>
        <strain evidence="2 3">DSM 11590</strain>
    </source>
</reference>
<dbReference type="PANTHER" id="PTHR33336:SF3">
    <property type="entry name" value="ABM DOMAIN-CONTAINING PROTEIN"/>
    <property type="match status" value="1"/>
</dbReference>
<dbReference type="InterPro" id="IPR007138">
    <property type="entry name" value="ABM_dom"/>
</dbReference>
<evidence type="ECO:0000313" key="2">
    <source>
        <dbReference type="EMBL" id="MBB6211983.1"/>
    </source>
</evidence>
<dbReference type="AlphaFoldDB" id="A0A7X0DNB9"/>
<keyword evidence="3" id="KW-1185">Reference proteome</keyword>
<dbReference type="Gene3D" id="3.30.70.100">
    <property type="match status" value="1"/>
</dbReference>
<dbReference type="SUPFAM" id="SSF54909">
    <property type="entry name" value="Dimeric alpha+beta barrel"/>
    <property type="match status" value="1"/>
</dbReference>
<dbReference type="PROSITE" id="PS51725">
    <property type="entry name" value="ABM"/>
    <property type="match status" value="1"/>
</dbReference>
<sequence>MLPSTVMLFATLTAAPGQRDGLRAALLDLIGPTRQEPGCLDYVLFEQSDSPGTFIMRESFASAADFEAHTASPHFQGFLAQADGLLSGPVRLTPLTRIPE</sequence>
<name>A0A7X0DNB9_NOVIT</name>
<dbReference type="PANTHER" id="PTHR33336">
    <property type="entry name" value="QUINOL MONOOXYGENASE YGIN-RELATED"/>
    <property type="match status" value="1"/>
</dbReference>
<proteinExistence type="predicted"/>
<evidence type="ECO:0000259" key="1">
    <source>
        <dbReference type="PROSITE" id="PS51725"/>
    </source>
</evidence>
<accession>A0A7X0DNB9</accession>